<dbReference type="Pfam" id="PF03544">
    <property type="entry name" value="TonB_C"/>
    <property type="match status" value="1"/>
</dbReference>
<gene>
    <name evidence="4" type="ORF">LZZ85_13335</name>
</gene>
<dbReference type="Proteomes" id="UP001165367">
    <property type="component" value="Unassembled WGS sequence"/>
</dbReference>
<dbReference type="PANTHER" id="PTHR33446:SF2">
    <property type="entry name" value="PROTEIN TONB"/>
    <property type="match status" value="1"/>
</dbReference>
<comment type="caution">
    <text evidence="4">The sequence shown here is derived from an EMBL/GenBank/DDBJ whole genome shotgun (WGS) entry which is preliminary data.</text>
</comment>
<reference evidence="4" key="1">
    <citation type="submission" date="2022-01" db="EMBL/GenBank/DDBJ databases">
        <authorList>
            <person name="Jo J.-H."/>
            <person name="Im W.-T."/>
        </authorList>
    </citation>
    <scope>NUCLEOTIDE SEQUENCE</scope>
    <source>
        <strain evidence="4">NA20</strain>
    </source>
</reference>
<feature type="chain" id="PRO_5046584156" evidence="2">
    <location>
        <begin position="23"/>
        <end position="245"/>
    </location>
</feature>
<dbReference type="EMBL" id="JAKLTR010000007">
    <property type="protein sequence ID" value="MCG2615276.1"/>
    <property type="molecule type" value="Genomic_DNA"/>
</dbReference>
<dbReference type="InterPro" id="IPR037682">
    <property type="entry name" value="TonB_C"/>
</dbReference>
<evidence type="ECO:0000256" key="2">
    <source>
        <dbReference type="SAM" id="SignalP"/>
    </source>
</evidence>
<feature type="domain" description="TonB C-terminal" evidence="3">
    <location>
        <begin position="183"/>
        <end position="245"/>
    </location>
</feature>
<keyword evidence="5" id="KW-1185">Reference proteome</keyword>
<dbReference type="InterPro" id="IPR051045">
    <property type="entry name" value="TonB-dependent_transducer"/>
</dbReference>
<keyword evidence="2" id="KW-0732">Signal</keyword>
<evidence type="ECO:0000313" key="5">
    <source>
        <dbReference type="Proteomes" id="UP001165367"/>
    </source>
</evidence>
<feature type="signal peptide" evidence="2">
    <location>
        <begin position="1"/>
        <end position="22"/>
    </location>
</feature>
<feature type="region of interest" description="Disordered" evidence="1">
    <location>
        <begin position="119"/>
        <end position="142"/>
    </location>
</feature>
<organism evidence="4 5">
    <name type="scientific">Terrimonas ginsenosidimutans</name>
    <dbReference type="NCBI Taxonomy" id="2908004"/>
    <lineage>
        <taxon>Bacteria</taxon>
        <taxon>Pseudomonadati</taxon>
        <taxon>Bacteroidota</taxon>
        <taxon>Chitinophagia</taxon>
        <taxon>Chitinophagales</taxon>
        <taxon>Chitinophagaceae</taxon>
        <taxon>Terrimonas</taxon>
    </lineage>
</organism>
<sequence>MNIKHLLIASLAIVTLNLSSLAQSYLPDRIIPFTYDLVVQYKKGLYGLKEAGAEGKEMLPAKYHSYTIHDFNTSLGISVIEFNGTKLATKYFTSGRKEITDSIYKELVHAHNFKEQIAGTVSTRNSSPDTDTSNSSASDSVAENATFAKVQTDPWFRSGQKDAATYINEEINNAKKNSPVKDKGVVTISFVVEKDGSISAPSVTKSSSDELSKLSLGILQKMPVWQPAVQGGRAVRALHKLSFEW</sequence>
<dbReference type="SUPFAM" id="SSF74653">
    <property type="entry name" value="TolA/TonB C-terminal domain"/>
    <property type="match status" value="1"/>
</dbReference>
<dbReference type="PANTHER" id="PTHR33446">
    <property type="entry name" value="PROTEIN TONB-RELATED"/>
    <property type="match status" value="1"/>
</dbReference>
<proteinExistence type="predicted"/>
<evidence type="ECO:0000259" key="3">
    <source>
        <dbReference type="Pfam" id="PF03544"/>
    </source>
</evidence>
<dbReference type="Gene3D" id="3.30.1150.10">
    <property type="match status" value="1"/>
</dbReference>
<protein>
    <submittedName>
        <fullName evidence="4">Energy transducer TonB</fullName>
    </submittedName>
</protein>
<feature type="compositionally biased region" description="Low complexity" evidence="1">
    <location>
        <begin position="122"/>
        <end position="142"/>
    </location>
</feature>
<dbReference type="RefSeq" id="WP_237872478.1">
    <property type="nucleotide sequence ID" value="NZ_JAKLTR010000007.1"/>
</dbReference>
<evidence type="ECO:0000256" key="1">
    <source>
        <dbReference type="SAM" id="MobiDB-lite"/>
    </source>
</evidence>
<name>A0ABS9KSH1_9BACT</name>
<evidence type="ECO:0000313" key="4">
    <source>
        <dbReference type="EMBL" id="MCG2615276.1"/>
    </source>
</evidence>
<accession>A0ABS9KSH1</accession>